<feature type="transmembrane region" description="Helical" evidence="6">
    <location>
        <begin position="102"/>
        <end position="126"/>
    </location>
</feature>
<feature type="transmembrane region" description="Helical" evidence="6">
    <location>
        <begin position="470"/>
        <end position="492"/>
    </location>
</feature>
<name>A0A068S9G6_9FUNG</name>
<dbReference type="InterPro" id="IPR036259">
    <property type="entry name" value="MFS_trans_sf"/>
</dbReference>
<comment type="caution">
    <text evidence="8">The sequence shown here is derived from an EMBL/GenBank/DDBJ whole genome shotgun (WGS) entry which is preliminary data.</text>
</comment>
<sequence>MNSDVLSKSYTDSLHSYLAAQYPDDDPLVDSNRRPSYASIHSNLSTAAYSIPRSSYYQSMGDNKHQSMSDLYIPPDGLSRTPTATTNHTNLDPTPLPKLQMLILSIILFSEPLTSTILLPFIYFMLKDFHLSDDEKEIGTYAGWITSIFFLAQFCTAMLWGKFSDRRGRRPVLLTGLIGNSISACSFGLSKNLWWAIGTRAFCGIVNGNGGVARSMLSEITDETNRAKAFSLFGFCWGIGMIGPGIGGYLCNPVDHFPSLFGGNEFLKEYPYFLPCFVSSIGSFIGFILGYFFLEESNPAALARQRQQQQPHAETDERASLLQRQGSNMTTTDQQGGAATSSKAANAPTGILSNISNVTIICIIAYSIFAFHAMVFDEVLPLYFSAPGYAGGLGSDSQELAKALSIAGIEQLYCQFVLYPKLNHYLSSLEMTRLAFLLFIPCYILFPQLATVKDMVDTTGGSIWYFRLSYMVLLLVRFFANTLAFTSMMILVSNSADQRILGTVNGICQSCLSLMRALGPTVGGTLWSFSLRTGNPFPFDRHLVYYMIAILSFINLLQSAHIPDTISLGGRRKRNRAPPVGLE</sequence>
<feature type="transmembrane region" description="Helical" evidence="6">
    <location>
        <begin position="138"/>
        <end position="160"/>
    </location>
</feature>
<dbReference type="InterPro" id="IPR011701">
    <property type="entry name" value="MFS"/>
</dbReference>
<keyword evidence="2" id="KW-0813">Transport</keyword>
<feature type="transmembrane region" description="Helical" evidence="6">
    <location>
        <begin position="270"/>
        <end position="294"/>
    </location>
</feature>
<dbReference type="InterPro" id="IPR020846">
    <property type="entry name" value="MFS_dom"/>
</dbReference>
<dbReference type="SUPFAM" id="SSF103473">
    <property type="entry name" value="MFS general substrate transporter"/>
    <property type="match status" value="1"/>
</dbReference>
<dbReference type="CDD" id="cd17330">
    <property type="entry name" value="MFS_SLC46_TetA_like"/>
    <property type="match status" value="1"/>
</dbReference>
<gene>
    <name evidence="8" type="ORF">LCOR_09443.1</name>
</gene>
<dbReference type="Pfam" id="PF07690">
    <property type="entry name" value="MFS_1"/>
    <property type="match status" value="1"/>
</dbReference>
<evidence type="ECO:0000313" key="8">
    <source>
        <dbReference type="EMBL" id="CDH58585.1"/>
    </source>
</evidence>
<dbReference type="EMBL" id="CBTN010000058">
    <property type="protein sequence ID" value="CDH58585.1"/>
    <property type="molecule type" value="Genomic_DNA"/>
</dbReference>
<dbReference type="VEuPathDB" id="FungiDB:LCOR_09443.1"/>
<keyword evidence="3 6" id="KW-0812">Transmembrane</keyword>
<dbReference type="OrthoDB" id="419616at2759"/>
<dbReference type="GO" id="GO:0016020">
    <property type="term" value="C:membrane"/>
    <property type="evidence" value="ECO:0007669"/>
    <property type="project" value="UniProtKB-SubCell"/>
</dbReference>
<feature type="transmembrane region" description="Helical" evidence="6">
    <location>
        <begin position="351"/>
        <end position="375"/>
    </location>
</feature>
<reference evidence="8" key="1">
    <citation type="submission" date="2013-08" db="EMBL/GenBank/DDBJ databases">
        <title>Gene expansion shapes genome architecture in the human pathogen Lichtheimia corymbifera: an evolutionary genomics analysis in the ancient terrestrial Mucorales (Mucoromycotina).</title>
        <authorList>
            <person name="Schwartze V.U."/>
            <person name="Winter S."/>
            <person name="Shelest E."/>
            <person name="Marcet-Houben M."/>
            <person name="Horn F."/>
            <person name="Wehner S."/>
            <person name="Hoffmann K."/>
            <person name="Riege K."/>
            <person name="Sammeth M."/>
            <person name="Nowrousian M."/>
            <person name="Valiante V."/>
            <person name="Linde J."/>
            <person name="Jacobsen I.D."/>
            <person name="Marz M."/>
            <person name="Brakhage A.A."/>
            <person name="Gabaldon T."/>
            <person name="Bocker S."/>
            <person name="Voigt K."/>
        </authorList>
    </citation>
    <scope>NUCLEOTIDE SEQUENCE [LARGE SCALE GENOMIC DNA]</scope>
    <source>
        <strain evidence="8">FSU 9682</strain>
    </source>
</reference>
<evidence type="ECO:0000256" key="6">
    <source>
        <dbReference type="SAM" id="Phobius"/>
    </source>
</evidence>
<accession>A0A068S9G6</accession>
<feature type="domain" description="Major facilitator superfamily (MFS) profile" evidence="7">
    <location>
        <begin position="100"/>
        <end position="567"/>
    </location>
</feature>
<comment type="subcellular location">
    <subcellularLocation>
        <location evidence="1">Membrane</location>
        <topology evidence="1">Multi-pass membrane protein</topology>
    </subcellularLocation>
</comment>
<dbReference type="PRINTS" id="PR01035">
    <property type="entry name" value="TCRTETA"/>
</dbReference>
<dbReference type="PANTHER" id="PTHR23504">
    <property type="entry name" value="MAJOR FACILITATOR SUPERFAMILY DOMAIN-CONTAINING PROTEIN 10"/>
    <property type="match status" value="1"/>
</dbReference>
<organism evidence="8 9">
    <name type="scientific">Lichtheimia corymbifera JMRC:FSU:9682</name>
    <dbReference type="NCBI Taxonomy" id="1263082"/>
    <lineage>
        <taxon>Eukaryota</taxon>
        <taxon>Fungi</taxon>
        <taxon>Fungi incertae sedis</taxon>
        <taxon>Mucoromycota</taxon>
        <taxon>Mucoromycotina</taxon>
        <taxon>Mucoromycetes</taxon>
        <taxon>Mucorales</taxon>
        <taxon>Lichtheimiaceae</taxon>
        <taxon>Lichtheimia</taxon>
    </lineage>
</organism>
<evidence type="ECO:0000256" key="1">
    <source>
        <dbReference type="ARBA" id="ARBA00004141"/>
    </source>
</evidence>
<feature type="transmembrane region" description="Helical" evidence="6">
    <location>
        <begin position="513"/>
        <end position="531"/>
    </location>
</feature>
<evidence type="ECO:0000259" key="7">
    <source>
        <dbReference type="PROSITE" id="PS50850"/>
    </source>
</evidence>
<dbReference type="PANTHER" id="PTHR23504:SF15">
    <property type="entry name" value="MAJOR FACILITATOR SUPERFAMILY (MFS) PROFILE DOMAIN-CONTAINING PROTEIN"/>
    <property type="match status" value="1"/>
</dbReference>
<dbReference type="InterPro" id="IPR001958">
    <property type="entry name" value="Tet-R_TetA/multi-R_MdtG-like"/>
</dbReference>
<dbReference type="Proteomes" id="UP000027586">
    <property type="component" value="Unassembled WGS sequence"/>
</dbReference>
<dbReference type="Gene3D" id="1.20.1250.20">
    <property type="entry name" value="MFS general substrate transporter like domains"/>
    <property type="match status" value="1"/>
</dbReference>
<dbReference type="AlphaFoldDB" id="A0A068S9G6"/>
<evidence type="ECO:0000256" key="3">
    <source>
        <dbReference type="ARBA" id="ARBA00022692"/>
    </source>
</evidence>
<evidence type="ECO:0000256" key="2">
    <source>
        <dbReference type="ARBA" id="ARBA00022448"/>
    </source>
</evidence>
<keyword evidence="9" id="KW-1185">Reference proteome</keyword>
<evidence type="ECO:0000256" key="5">
    <source>
        <dbReference type="ARBA" id="ARBA00023136"/>
    </source>
</evidence>
<keyword evidence="4 6" id="KW-1133">Transmembrane helix</keyword>
<evidence type="ECO:0000313" key="9">
    <source>
        <dbReference type="Proteomes" id="UP000027586"/>
    </source>
</evidence>
<feature type="transmembrane region" description="Helical" evidence="6">
    <location>
        <begin position="229"/>
        <end position="250"/>
    </location>
</feature>
<feature type="transmembrane region" description="Helical" evidence="6">
    <location>
        <begin position="431"/>
        <end position="450"/>
    </location>
</feature>
<proteinExistence type="predicted"/>
<dbReference type="PROSITE" id="PS50850">
    <property type="entry name" value="MFS"/>
    <property type="match status" value="1"/>
</dbReference>
<dbReference type="GO" id="GO:0022857">
    <property type="term" value="F:transmembrane transporter activity"/>
    <property type="evidence" value="ECO:0007669"/>
    <property type="project" value="InterPro"/>
</dbReference>
<evidence type="ECO:0000256" key="4">
    <source>
        <dbReference type="ARBA" id="ARBA00022989"/>
    </source>
</evidence>
<protein>
    <submittedName>
        <fullName evidence="8">Member of major facilitator superfamilymultidrug-dha1 sub-family</fullName>
    </submittedName>
</protein>
<keyword evidence="5 6" id="KW-0472">Membrane</keyword>
<feature type="transmembrane region" description="Helical" evidence="6">
    <location>
        <begin position="543"/>
        <end position="566"/>
    </location>
</feature>